<dbReference type="Pfam" id="PF12770">
    <property type="entry name" value="CHAT"/>
    <property type="match status" value="1"/>
</dbReference>
<evidence type="ECO:0000259" key="1">
    <source>
        <dbReference type="Pfam" id="PF12770"/>
    </source>
</evidence>
<dbReference type="PATRIC" id="fig|1046627.3.peg.1453"/>
<keyword evidence="3" id="KW-1185">Reference proteome</keyword>
<accession>G2ED51</accession>
<dbReference type="RefSeq" id="WP_040288139.1">
    <property type="nucleotide sequence ID" value="NZ_AFXZ01000021.1"/>
</dbReference>
<dbReference type="eggNOG" id="COG4995">
    <property type="taxonomic scope" value="Bacteria"/>
</dbReference>
<reference evidence="2 3" key="1">
    <citation type="journal article" date="2008" name="Int. J. Syst. Evol. Microbiol.">
        <title>Bizionia argentinensis sp. nov., isolated from surface marine water in Antarctica.</title>
        <authorList>
            <person name="Bercovich A."/>
            <person name="Vazquez S.C."/>
            <person name="Yankilevich P."/>
            <person name="Coria S.H."/>
            <person name="Foti M."/>
            <person name="Hernandez E."/>
            <person name="Vidal A."/>
            <person name="Ruberto L."/>
            <person name="Melo C."/>
            <person name="Marenssi S."/>
            <person name="Criscuolo M."/>
            <person name="Memoli M."/>
            <person name="Arguelles M."/>
            <person name="Mac Cormack W.P."/>
        </authorList>
    </citation>
    <scope>NUCLEOTIDE SEQUENCE [LARGE SCALE GENOMIC DNA]</scope>
    <source>
        <strain evidence="2 3">JUB59</strain>
    </source>
</reference>
<proteinExistence type="predicted"/>
<comment type="caution">
    <text evidence="2">The sequence shown here is derived from an EMBL/GenBank/DDBJ whole genome shotgun (WGS) entry which is preliminary data.</text>
</comment>
<dbReference type="OrthoDB" id="9771112at2"/>
<organism evidence="2 3">
    <name type="scientific">Bizionia argentinensis JUB59</name>
    <dbReference type="NCBI Taxonomy" id="1046627"/>
    <lineage>
        <taxon>Bacteria</taxon>
        <taxon>Pseudomonadati</taxon>
        <taxon>Bacteroidota</taxon>
        <taxon>Flavobacteriia</taxon>
        <taxon>Flavobacteriales</taxon>
        <taxon>Flavobacteriaceae</taxon>
        <taxon>Bizionia</taxon>
    </lineage>
</organism>
<dbReference type="PANTHER" id="PTHR10098">
    <property type="entry name" value="RAPSYN-RELATED"/>
    <property type="match status" value="1"/>
</dbReference>
<dbReference type="InterPro" id="IPR024983">
    <property type="entry name" value="CHAT_dom"/>
</dbReference>
<dbReference type="AlphaFoldDB" id="G2ED51"/>
<evidence type="ECO:0000313" key="2">
    <source>
        <dbReference type="EMBL" id="EGV43635.2"/>
    </source>
</evidence>
<dbReference type="PANTHER" id="PTHR10098:SF108">
    <property type="entry name" value="TETRATRICOPEPTIDE REPEAT PROTEIN 28"/>
    <property type="match status" value="1"/>
</dbReference>
<protein>
    <submittedName>
        <fullName evidence="2">CHAT domain-containing protein</fullName>
    </submittedName>
</protein>
<dbReference type="EMBL" id="AFXZ01000021">
    <property type="protein sequence ID" value="EGV43635.2"/>
    <property type="molecule type" value="Genomic_DNA"/>
</dbReference>
<name>G2ED51_9FLAO</name>
<feature type="domain" description="CHAT" evidence="1">
    <location>
        <begin position="13"/>
        <end position="147"/>
    </location>
</feature>
<feature type="non-terminal residue" evidence="2">
    <location>
        <position position="1"/>
    </location>
</feature>
<sequence>FNYTEPNVYKASEDPMLRSGLVFAGVNNYWGKPITSSVNDDGILTAKEISNLDLSACQLVVLSACETGLGDIKGSEGVFGLQRAFKMAGVKNIIMSLWKVPDAQTAELFELFYKECFEGKSVHEALRIAQSDMKLKYSPYYWAGFVLLE</sequence>
<gene>
    <name evidence="2" type="ORF">BZARG_3114</name>
</gene>
<dbReference type="Proteomes" id="UP000003730">
    <property type="component" value="Unassembled WGS sequence"/>
</dbReference>
<evidence type="ECO:0000313" key="3">
    <source>
        <dbReference type="Proteomes" id="UP000003730"/>
    </source>
</evidence>
<dbReference type="STRING" id="1046627.BZARG_3114"/>